<reference evidence="2" key="1">
    <citation type="submission" date="2006-10" db="EMBL/GenBank/DDBJ databases">
        <authorList>
            <person name="Amadeo P."/>
            <person name="Zhao Q."/>
            <person name="Wortman J."/>
            <person name="Fraser-Liggett C."/>
            <person name="Carlton J."/>
        </authorList>
    </citation>
    <scope>NUCLEOTIDE SEQUENCE</scope>
    <source>
        <strain evidence="2">G3</strain>
    </source>
</reference>
<dbReference type="SMR" id="A2EFU9"/>
<reference evidence="2" key="2">
    <citation type="journal article" date="2007" name="Science">
        <title>Draft genome sequence of the sexually transmitted pathogen Trichomonas vaginalis.</title>
        <authorList>
            <person name="Carlton J.M."/>
            <person name="Hirt R.P."/>
            <person name="Silva J.C."/>
            <person name="Delcher A.L."/>
            <person name="Schatz M."/>
            <person name="Zhao Q."/>
            <person name="Wortman J.R."/>
            <person name="Bidwell S.L."/>
            <person name="Alsmark U.C.M."/>
            <person name="Besteiro S."/>
            <person name="Sicheritz-Ponten T."/>
            <person name="Noel C.J."/>
            <person name="Dacks J.B."/>
            <person name="Foster P.G."/>
            <person name="Simillion C."/>
            <person name="Van de Peer Y."/>
            <person name="Miranda-Saavedra D."/>
            <person name="Barton G.J."/>
            <person name="Westrop G.D."/>
            <person name="Mueller S."/>
            <person name="Dessi D."/>
            <person name="Fiori P.L."/>
            <person name="Ren Q."/>
            <person name="Paulsen I."/>
            <person name="Zhang H."/>
            <person name="Bastida-Corcuera F.D."/>
            <person name="Simoes-Barbosa A."/>
            <person name="Brown M.T."/>
            <person name="Hayes R.D."/>
            <person name="Mukherjee M."/>
            <person name="Okumura C.Y."/>
            <person name="Schneider R."/>
            <person name="Smith A.J."/>
            <person name="Vanacova S."/>
            <person name="Villalvazo M."/>
            <person name="Haas B.J."/>
            <person name="Pertea M."/>
            <person name="Feldblyum T.V."/>
            <person name="Utterback T.R."/>
            <person name="Shu C.L."/>
            <person name="Osoegawa K."/>
            <person name="de Jong P.J."/>
            <person name="Hrdy I."/>
            <person name="Horvathova L."/>
            <person name="Zubacova Z."/>
            <person name="Dolezal P."/>
            <person name="Malik S.B."/>
            <person name="Logsdon J.M. Jr."/>
            <person name="Henze K."/>
            <person name="Gupta A."/>
            <person name="Wang C.C."/>
            <person name="Dunne R.L."/>
            <person name="Upcroft J.A."/>
            <person name="Upcroft P."/>
            <person name="White O."/>
            <person name="Salzberg S.L."/>
            <person name="Tang P."/>
            <person name="Chiu C.-H."/>
            <person name="Lee Y.-S."/>
            <person name="Embley T.M."/>
            <person name="Coombs G.H."/>
            <person name="Mottram J.C."/>
            <person name="Tachezy J."/>
            <person name="Fraser-Liggett C.M."/>
            <person name="Johnson P.J."/>
        </authorList>
    </citation>
    <scope>NUCLEOTIDE SEQUENCE [LARGE SCALE GENOMIC DNA]</scope>
    <source>
        <strain evidence="2">G3</strain>
    </source>
</reference>
<dbReference type="RefSeq" id="XP_001320723.1">
    <property type="nucleotide sequence ID" value="XM_001320688.1"/>
</dbReference>
<dbReference type="KEGG" id="tva:4766399"/>
<gene>
    <name evidence="2" type="ORF">TVAG_145800</name>
</gene>
<dbReference type="Proteomes" id="UP000001542">
    <property type="component" value="Unassembled WGS sequence"/>
</dbReference>
<evidence type="ECO:0000313" key="3">
    <source>
        <dbReference type="Proteomes" id="UP000001542"/>
    </source>
</evidence>
<evidence type="ECO:0000313" key="2">
    <source>
        <dbReference type="EMBL" id="EAY08500.1"/>
    </source>
</evidence>
<feature type="transmembrane region" description="Helical" evidence="1">
    <location>
        <begin position="12"/>
        <end position="34"/>
    </location>
</feature>
<keyword evidence="3" id="KW-1185">Reference proteome</keyword>
<name>A2EFU9_TRIV3</name>
<evidence type="ECO:0000256" key="1">
    <source>
        <dbReference type="SAM" id="Phobius"/>
    </source>
</evidence>
<keyword evidence="1" id="KW-0812">Transmembrane</keyword>
<dbReference type="VEuPathDB" id="TrichDB:TVAGG3_0444760"/>
<dbReference type="EMBL" id="DS113377">
    <property type="protein sequence ID" value="EAY08500.1"/>
    <property type="molecule type" value="Genomic_DNA"/>
</dbReference>
<proteinExistence type="predicted"/>
<accession>A2EFU9</accession>
<organism evidence="2 3">
    <name type="scientific">Trichomonas vaginalis (strain ATCC PRA-98 / G3)</name>
    <dbReference type="NCBI Taxonomy" id="412133"/>
    <lineage>
        <taxon>Eukaryota</taxon>
        <taxon>Metamonada</taxon>
        <taxon>Parabasalia</taxon>
        <taxon>Trichomonadida</taxon>
        <taxon>Trichomonadidae</taxon>
        <taxon>Trichomonas</taxon>
    </lineage>
</organism>
<protein>
    <submittedName>
        <fullName evidence="2">Uncharacterized protein</fullName>
    </submittedName>
</protein>
<dbReference type="VEuPathDB" id="TrichDB:TVAG_145800"/>
<sequence length="232" mass="26252">MDKDTLDTLLYVLKIFGFILAGESAFLLIIFFLFPERFLKIGWCNDCCGKLIEIFCCRYPEDYPDKVYPYQNYCGILGCICGCGIIPGIVQCICEENPINKGNWFMHFLSAVSRTLCCCCKHHQYRRKHETVETTPCDVCCFNCLCCTNDRYYCCCENNYGVPAREYGCCDAPIARSNCNNSCKKCCNFCCCTSGNSAHFNNTAAVRKTLTLSSTLNMVKKRPHISAALVVH</sequence>
<dbReference type="AlphaFoldDB" id="A2EFU9"/>
<keyword evidence="1" id="KW-1133">Transmembrane helix</keyword>
<dbReference type="InParanoid" id="A2EFU9"/>
<keyword evidence="1" id="KW-0472">Membrane</keyword>